<name>A0A183H4G9_9BILA</name>
<keyword evidence="2" id="KW-1185">Reference proteome</keyword>
<dbReference type="EMBL" id="UZAJ01001358">
    <property type="protein sequence ID" value="VDO32794.1"/>
    <property type="molecule type" value="Genomic_DNA"/>
</dbReference>
<protein>
    <submittedName>
        <fullName evidence="3">Dirigent protein</fullName>
    </submittedName>
</protein>
<dbReference type="Proteomes" id="UP000267606">
    <property type="component" value="Unassembled WGS sequence"/>
</dbReference>
<evidence type="ECO:0000313" key="1">
    <source>
        <dbReference type="EMBL" id="VDO32794.1"/>
    </source>
</evidence>
<gene>
    <name evidence="1" type="ORF">OFLC_LOCUS2379</name>
</gene>
<organism evidence="3">
    <name type="scientific">Onchocerca flexuosa</name>
    <dbReference type="NCBI Taxonomy" id="387005"/>
    <lineage>
        <taxon>Eukaryota</taxon>
        <taxon>Metazoa</taxon>
        <taxon>Ecdysozoa</taxon>
        <taxon>Nematoda</taxon>
        <taxon>Chromadorea</taxon>
        <taxon>Rhabditida</taxon>
        <taxon>Spirurina</taxon>
        <taxon>Spiruromorpha</taxon>
        <taxon>Filarioidea</taxon>
        <taxon>Onchocercidae</taxon>
        <taxon>Onchocerca</taxon>
    </lineage>
</organism>
<accession>A0A183H4G9</accession>
<dbReference type="AlphaFoldDB" id="A0A183H4G9"/>
<sequence length="78" mass="8578">MGIGEVEDVGTVLQDMNIGGMALFRSTGWGMTQALLTPTGASLQINILVNSISEMSIVRYEFVNFSTILKWTAFFDLE</sequence>
<reference evidence="3" key="1">
    <citation type="submission" date="2016-06" db="UniProtKB">
        <authorList>
            <consortium name="WormBaseParasite"/>
        </authorList>
    </citation>
    <scope>IDENTIFICATION</scope>
</reference>
<proteinExistence type="predicted"/>
<dbReference type="WBParaSite" id="OFLC_0000237801-mRNA-1">
    <property type="protein sequence ID" value="OFLC_0000237801-mRNA-1"/>
    <property type="gene ID" value="OFLC_0000237801"/>
</dbReference>
<reference evidence="1 2" key="2">
    <citation type="submission" date="2018-11" db="EMBL/GenBank/DDBJ databases">
        <authorList>
            <consortium name="Pathogen Informatics"/>
        </authorList>
    </citation>
    <scope>NUCLEOTIDE SEQUENCE [LARGE SCALE GENOMIC DNA]</scope>
</reference>
<evidence type="ECO:0000313" key="2">
    <source>
        <dbReference type="Proteomes" id="UP000267606"/>
    </source>
</evidence>
<evidence type="ECO:0000313" key="3">
    <source>
        <dbReference type="WBParaSite" id="OFLC_0000237801-mRNA-1"/>
    </source>
</evidence>